<dbReference type="GO" id="GO:0000287">
    <property type="term" value="F:magnesium ion binding"/>
    <property type="evidence" value="ECO:0007669"/>
    <property type="project" value="InterPro"/>
</dbReference>
<proteinExistence type="inferred from homology"/>
<dbReference type="Gene3D" id="3.30.300.350">
    <property type="entry name" value="GTP-binding protein OBG, C-terminal domain"/>
    <property type="match status" value="1"/>
</dbReference>
<dbReference type="PROSITE" id="PS51710">
    <property type="entry name" value="G_OBG"/>
    <property type="match status" value="1"/>
</dbReference>
<feature type="domain" description="OBG-type G" evidence="10">
    <location>
        <begin position="162"/>
        <end position="333"/>
    </location>
</feature>
<comment type="function">
    <text evidence="9">An essential GTPase which binds GTP, GDP and possibly (p)ppGpp with moderate affinity, with high nucleotide exchange rates and a fairly low GTP hydrolysis rate. Plays a role in control of the cell cycle, stress response, ribosome biogenesis and in those bacteria that undergo differentiation, in morphogenesis control.</text>
</comment>
<comment type="subunit">
    <text evidence="9">Monomer.</text>
</comment>
<feature type="domain" description="OCT" evidence="11">
    <location>
        <begin position="350"/>
        <end position="428"/>
    </location>
</feature>
<keyword evidence="6 9" id="KW-0378">Hydrolase</keyword>
<dbReference type="NCBIfam" id="NF008955">
    <property type="entry name" value="PRK12297.1"/>
    <property type="match status" value="1"/>
</dbReference>
<dbReference type="PROSITE" id="PS00905">
    <property type="entry name" value="GTP1_OBG"/>
    <property type="match status" value="1"/>
</dbReference>
<keyword evidence="5 9" id="KW-0547">Nucleotide-binding</keyword>
<evidence type="ECO:0000259" key="12">
    <source>
        <dbReference type="PROSITE" id="PS51883"/>
    </source>
</evidence>
<comment type="cofactor">
    <cofactor evidence="1 9">
        <name>Mg(2+)</name>
        <dbReference type="ChEBI" id="CHEBI:18420"/>
    </cofactor>
</comment>
<dbReference type="NCBIfam" id="NF008954">
    <property type="entry name" value="PRK12296.1"/>
    <property type="match status" value="1"/>
</dbReference>
<dbReference type="PANTHER" id="PTHR11702">
    <property type="entry name" value="DEVELOPMENTALLY REGULATED GTP-BINDING PROTEIN-RELATED"/>
    <property type="match status" value="1"/>
</dbReference>
<dbReference type="GO" id="GO:0005737">
    <property type="term" value="C:cytoplasm"/>
    <property type="evidence" value="ECO:0007669"/>
    <property type="project" value="UniProtKB-SubCell"/>
</dbReference>
<dbReference type="InterPro" id="IPR036726">
    <property type="entry name" value="GTP1_OBG_dom_sf"/>
</dbReference>
<evidence type="ECO:0000259" key="11">
    <source>
        <dbReference type="PROSITE" id="PS51881"/>
    </source>
</evidence>
<evidence type="ECO:0000313" key="14">
    <source>
        <dbReference type="Proteomes" id="UP000824192"/>
    </source>
</evidence>
<dbReference type="InterPro" id="IPR014100">
    <property type="entry name" value="GTP-bd_Obg/CgtA"/>
</dbReference>
<reference evidence="13" key="1">
    <citation type="journal article" date="2021" name="PeerJ">
        <title>Extensive microbial diversity within the chicken gut microbiome revealed by metagenomics and culture.</title>
        <authorList>
            <person name="Gilroy R."/>
            <person name="Ravi A."/>
            <person name="Getino M."/>
            <person name="Pursley I."/>
            <person name="Horton D.L."/>
            <person name="Alikhan N.F."/>
            <person name="Baker D."/>
            <person name="Gharbi K."/>
            <person name="Hall N."/>
            <person name="Watson M."/>
            <person name="Adriaenssens E.M."/>
            <person name="Foster-Nyarko E."/>
            <person name="Jarju S."/>
            <person name="Secka A."/>
            <person name="Antonio M."/>
            <person name="Oren A."/>
            <person name="Chaudhuri R.R."/>
            <person name="La Ragione R."/>
            <person name="Hildebrand F."/>
            <person name="Pallen M.J."/>
        </authorList>
    </citation>
    <scope>NUCLEOTIDE SEQUENCE</scope>
    <source>
        <strain evidence="13">ChiGjej6B6-1540</strain>
    </source>
</reference>
<comment type="subcellular location">
    <subcellularLocation>
        <location evidence="9">Cytoplasm</location>
    </subcellularLocation>
</comment>
<feature type="binding site" evidence="9">
    <location>
        <begin position="168"/>
        <end position="175"/>
    </location>
    <ligand>
        <name>GTP</name>
        <dbReference type="ChEBI" id="CHEBI:37565"/>
    </ligand>
</feature>
<keyword evidence="7 9" id="KW-0460">Magnesium</keyword>
<dbReference type="HAMAP" id="MF_01454">
    <property type="entry name" value="GTPase_Obg"/>
    <property type="match status" value="1"/>
</dbReference>
<evidence type="ECO:0000259" key="10">
    <source>
        <dbReference type="PROSITE" id="PS51710"/>
    </source>
</evidence>
<comment type="caution">
    <text evidence="13">The sequence shown here is derived from an EMBL/GenBank/DDBJ whole genome shotgun (WGS) entry which is preliminary data.</text>
</comment>
<accession>A0A9D1RWJ6</accession>
<dbReference type="CDD" id="cd01898">
    <property type="entry name" value="Obg"/>
    <property type="match status" value="1"/>
</dbReference>
<dbReference type="Proteomes" id="UP000824192">
    <property type="component" value="Unassembled WGS sequence"/>
</dbReference>
<evidence type="ECO:0000256" key="2">
    <source>
        <dbReference type="ARBA" id="ARBA00007699"/>
    </source>
</evidence>
<feature type="binding site" evidence="9">
    <location>
        <begin position="285"/>
        <end position="288"/>
    </location>
    <ligand>
        <name>GTP</name>
        <dbReference type="ChEBI" id="CHEBI:37565"/>
    </ligand>
</feature>
<dbReference type="Pfam" id="PF09269">
    <property type="entry name" value="DUF1967"/>
    <property type="match status" value="1"/>
</dbReference>
<dbReference type="InterPro" id="IPR045086">
    <property type="entry name" value="OBG_GTPase"/>
</dbReference>
<dbReference type="InterPro" id="IPR015349">
    <property type="entry name" value="OCT_dom"/>
</dbReference>
<dbReference type="NCBIfam" id="NF008956">
    <property type="entry name" value="PRK12299.1"/>
    <property type="match status" value="1"/>
</dbReference>
<evidence type="ECO:0000256" key="4">
    <source>
        <dbReference type="ARBA" id="ARBA00022723"/>
    </source>
</evidence>
<feature type="binding site" evidence="9">
    <location>
        <begin position="193"/>
        <end position="197"/>
    </location>
    <ligand>
        <name>GTP</name>
        <dbReference type="ChEBI" id="CHEBI:37565"/>
    </ligand>
</feature>
<dbReference type="NCBIfam" id="TIGR03595">
    <property type="entry name" value="Obg_CgtA_exten"/>
    <property type="match status" value="1"/>
</dbReference>
<dbReference type="FunFam" id="2.70.210.12:FF:000001">
    <property type="entry name" value="GTPase Obg"/>
    <property type="match status" value="1"/>
</dbReference>
<dbReference type="GO" id="GO:0005525">
    <property type="term" value="F:GTP binding"/>
    <property type="evidence" value="ECO:0007669"/>
    <property type="project" value="UniProtKB-UniRule"/>
</dbReference>
<dbReference type="InterPro" id="IPR006073">
    <property type="entry name" value="GTP-bd"/>
</dbReference>
<evidence type="ECO:0000256" key="9">
    <source>
        <dbReference type="HAMAP-Rule" id="MF_01454"/>
    </source>
</evidence>
<dbReference type="SUPFAM" id="SSF102741">
    <property type="entry name" value="Obg GTP-binding protein C-terminal domain"/>
    <property type="match status" value="1"/>
</dbReference>
<evidence type="ECO:0000256" key="5">
    <source>
        <dbReference type="ARBA" id="ARBA00022741"/>
    </source>
</evidence>
<dbReference type="SUPFAM" id="SSF52540">
    <property type="entry name" value="P-loop containing nucleoside triphosphate hydrolases"/>
    <property type="match status" value="1"/>
</dbReference>
<dbReference type="SUPFAM" id="SSF82051">
    <property type="entry name" value="Obg GTP-binding protein N-terminal domain"/>
    <property type="match status" value="1"/>
</dbReference>
<organism evidence="13 14">
    <name type="scientific">Candidatus Flavonifractor merdipullorum</name>
    <dbReference type="NCBI Taxonomy" id="2838590"/>
    <lineage>
        <taxon>Bacteria</taxon>
        <taxon>Bacillati</taxon>
        <taxon>Bacillota</taxon>
        <taxon>Clostridia</taxon>
        <taxon>Eubacteriales</taxon>
        <taxon>Oscillospiraceae</taxon>
        <taxon>Flavonifractor</taxon>
    </lineage>
</organism>
<keyword evidence="4 9" id="KW-0479">Metal-binding</keyword>
<dbReference type="InterPro" id="IPR027417">
    <property type="entry name" value="P-loop_NTPase"/>
</dbReference>
<dbReference type="PRINTS" id="PR00326">
    <property type="entry name" value="GTP1OBG"/>
</dbReference>
<feature type="domain" description="Obg" evidence="12">
    <location>
        <begin position="3"/>
        <end position="161"/>
    </location>
</feature>
<dbReference type="InterPro" id="IPR006074">
    <property type="entry name" value="GTP1-OBG_CS"/>
</dbReference>
<evidence type="ECO:0000256" key="3">
    <source>
        <dbReference type="ARBA" id="ARBA00022490"/>
    </source>
</evidence>
<reference evidence="13" key="2">
    <citation type="submission" date="2021-04" db="EMBL/GenBank/DDBJ databases">
        <authorList>
            <person name="Gilroy R."/>
        </authorList>
    </citation>
    <scope>NUCLEOTIDE SEQUENCE</scope>
    <source>
        <strain evidence="13">ChiGjej6B6-1540</strain>
    </source>
</reference>
<dbReference type="InterPro" id="IPR006169">
    <property type="entry name" value="GTP1_OBG_dom"/>
</dbReference>
<sequence>MAAPFVDTARITVKAGKGGNGAVSFHREKYVAAGGPDGGDGGKGGSVILEVNPHMSTLMDFRYKRKYVAGNGMDGTGKRCSGKDGENMIIKVPKGTVVRDSETNEIICDMSETDKPFVLARGGNGGWGNKHFATPTRQVPNFAKAGLPGEEREVVLELKLLADVGLVGFPNVGKSTLLSVVSKAQPKIANYHFTTLFPNLGVVYVEEGVSFVLADIPGIIEGASEGAGLGHDFLRHVDRCRLLIHVVDVSGSEGRDPVEDFEAIQAELKEYSPELAARPMLVAGNKVDAAYDRTGLEALKAHVEKLGMPFFEISAAAQMGTRELMFAAARELEHLPPITVYEPTYVARPPQVDTSAPPEIHRADDGTWIVEGPWLERLMANVNFGDYESRNWFDRQLRQSGLFDRLEEMGIHDGDIVSLYNLEFEYQR</sequence>
<feature type="binding site" evidence="9">
    <location>
        <position position="175"/>
    </location>
    <ligand>
        <name>Mg(2+)</name>
        <dbReference type="ChEBI" id="CHEBI:18420"/>
    </ligand>
</feature>
<dbReference type="Gene3D" id="2.70.210.12">
    <property type="entry name" value="GTP1/OBG domain"/>
    <property type="match status" value="1"/>
</dbReference>
<feature type="binding site" evidence="9">
    <location>
        <begin position="215"/>
        <end position="218"/>
    </location>
    <ligand>
        <name>GTP</name>
        <dbReference type="ChEBI" id="CHEBI:37565"/>
    </ligand>
</feature>
<dbReference type="PROSITE" id="PS51883">
    <property type="entry name" value="OBG"/>
    <property type="match status" value="1"/>
</dbReference>
<dbReference type="NCBIfam" id="TIGR02729">
    <property type="entry name" value="Obg_CgtA"/>
    <property type="match status" value="1"/>
</dbReference>
<dbReference type="EMBL" id="DXGA01000216">
    <property type="protein sequence ID" value="HIW94850.1"/>
    <property type="molecule type" value="Genomic_DNA"/>
</dbReference>
<dbReference type="InterPro" id="IPR031167">
    <property type="entry name" value="G_OBG"/>
</dbReference>
<dbReference type="PROSITE" id="PS51881">
    <property type="entry name" value="OCT"/>
    <property type="match status" value="1"/>
</dbReference>
<dbReference type="PANTHER" id="PTHR11702:SF31">
    <property type="entry name" value="MITOCHONDRIAL RIBOSOME-ASSOCIATED GTPASE 2"/>
    <property type="match status" value="1"/>
</dbReference>
<evidence type="ECO:0000256" key="1">
    <source>
        <dbReference type="ARBA" id="ARBA00001946"/>
    </source>
</evidence>
<evidence type="ECO:0000256" key="8">
    <source>
        <dbReference type="ARBA" id="ARBA00023134"/>
    </source>
</evidence>
<gene>
    <name evidence="13" type="primary">obgE</name>
    <name evidence="9" type="synonym">obg</name>
    <name evidence="13" type="ORF">H9868_09990</name>
</gene>
<protein>
    <recommendedName>
        <fullName evidence="9">GTPase Obg</fullName>
        <ecNumber evidence="9">3.6.5.-</ecNumber>
    </recommendedName>
    <alternativeName>
        <fullName evidence="9">GTP-binding protein Obg</fullName>
    </alternativeName>
</protein>
<dbReference type="GO" id="GO:0003924">
    <property type="term" value="F:GTPase activity"/>
    <property type="evidence" value="ECO:0007669"/>
    <property type="project" value="UniProtKB-UniRule"/>
</dbReference>
<evidence type="ECO:0000313" key="13">
    <source>
        <dbReference type="EMBL" id="HIW94850.1"/>
    </source>
</evidence>
<dbReference type="GO" id="GO:0042254">
    <property type="term" value="P:ribosome biogenesis"/>
    <property type="evidence" value="ECO:0007669"/>
    <property type="project" value="UniProtKB-UniRule"/>
</dbReference>
<name>A0A9D1RWJ6_9FIRM</name>
<evidence type="ECO:0000256" key="6">
    <source>
        <dbReference type="ARBA" id="ARBA00022801"/>
    </source>
</evidence>
<comment type="similarity">
    <text evidence="2 9">Belongs to the TRAFAC class OBG-HflX-like GTPase superfamily. OBG GTPase family.</text>
</comment>
<dbReference type="AlphaFoldDB" id="A0A9D1RWJ6"/>
<feature type="binding site" evidence="9">
    <location>
        <begin position="314"/>
        <end position="316"/>
    </location>
    <ligand>
        <name>GTP</name>
        <dbReference type="ChEBI" id="CHEBI:37565"/>
    </ligand>
</feature>
<keyword evidence="3 9" id="KW-0963">Cytoplasm</keyword>
<dbReference type="InterPro" id="IPR036346">
    <property type="entry name" value="GTP-bd_prot_GTP1/OBG_C_sf"/>
</dbReference>
<dbReference type="EC" id="3.6.5.-" evidence="9"/>
<evidence type="ECO:0000256" key="7">
    <source>
        <dbReference type="ARBA" id="ARBA00022842"/>
    </source>
</evidence>
<dbReference type="Pfam" id="PF01926">
    <property type="entry name" value="MMR_HSR1"/>
    <property type="match status" value="1"/>
</dbReference>
<feature type="binding site" evidence="9">
    <location>
        <position position="195"/>
    </location>
    <ligand>
        <name>Mg(2+)</name>
        <dbReference type="ChEBI" id="CHEBI:18420"/>
    </ligand>
</feature>
<dbReference type="Gene3D" id="3.40.50.300">
    <property type="entry name" value="P-loop containing nucleotide triphosphate hydrolases"/>
    <property type="match status" value="1"/>
</dbReference>
<dbReference type="Pfam" id="PF01018">
    <property type="entry name" value="GTP1_OBG"/>
    <property type="match status" value="1"/>
</dbReference>
<keyword evidence="8 9" id="KW-0342">GTP-binding</keyword>